<evidence type="ECO:0008006" key="3">
    <source>
        <dbReference type="Google" id="ProtNLM"/>
    </source>
</evidence>
<dbReference type="Pfam" id="PF10326">
    <property type="entry name" value="7TM_GPCR_Str"/>
    <property type="match status" value="1"/>
</dbReference>
<evidence type="ECO:0000313" key="2">
    <source>
        <dbReference type="EMBL" id="VDO67697.1"/>
    </source>
</evidence>
<dbReference type="InterPro" id="IPR019428">
    <property type="entry name" value="7TM_GPCR_serpentine_rcpt_Str"/>
</dbReference>
<proteinExistence type="predicted"/>
<protein>
    <recommendedName>
        <fullName evidence="3">Transmembrane protein</fullName>
    </recommendedName>
</protein>
<name>A0A3P7Y4M1_HELPZ</name>
<gene>
    <name evidence="2" type="ORF">HPBE_LOCUS6292</name>
</gene>
<dbReference type="PANTHER" id="PTHR46178:SF9">
    <property type="entry name" value="SEVEN TM RECEPTOR"/>
    <property type="match status" value="1"/>
</dbReference>
<feature type="transmembrane region" description="Helical" evidence="1">
    <location>
        <begin position="20"/>
        <end position="48"/>
    </location>
</feature>
<sequence>MTISLTGKLRLNEVIQNVTVIYWHPTIGLFLIVVMMSVSFTVMVVCAIKMYRSLKKTTMSKKLKSVETQLLKALVVQVRKFCIFVALSHFRKKTLNLLSNSRRQLHISGGRPFRTVVSATFLNVLFRYHGISAFLVGNCSIAPTASAVQTLSTKSQFTVVHSVRFK</sequence>
<dbReference type="PANTHER" id="PTHR46178">
    <property type="entry name" value="SEVEN TM RECEPTOR"/>
    <property type="match status" value="1"/>
</dbReference>
<dbReference type="EMBL" id="UZAH01025635">
    <property type="protein sequence ID" value="VDO67697.1"/>
    <property type="molecule type" value="Genomic_DNA"/>
</dbReference>
<evidence type="ECO:0000256" key="1">
    <source>
        <dbReference type="SAM" id="Phobius"/>
    </source>
</evidence>
<organism evidence="2">
    <name type="scientific">Heligmosomoides polygyrus</name>
    <name type="common">Parasitic roundworm</name>
    <dbReference type="NCBI Taxonomy" id="6339"/>
    <lineage>
        <taxon>Eukaryota</taxon>
        <taxon>Metazoa</taxon>
        <taxon>Ecdysozoa</taxon>
        <taxon>Nematoda</taxon>
        <taxon>Chromadorea</taxon>
        <taxon>Rhabditida</taxon>
        <taxon>Rhabditina</taxon>
        <taxon>Rhabditomorpha</taxon>
        <taxon>Strongyloidea</taxon>
        <taxon>Heligmosomidae</taxon>
        <taxon>Heligmosomoides</taxon>
    </lineage>
</organism>
<dbReference type="AlphaFoldDB" id="A0A3P7Y4M1"/>
<accession>A0A3P7Y4M1</accession>
<keyword evidence="1" id="KW-0472">Membrane</keyword>
<keyword evidence="1" id="KW-1133">Transmembrane helix</keyword>
<reference evidence="2" key="1">
    <citation type="submission" date="2018-11" db="EMBL/GenBank/DDBJ databases">
        <authorList>
            <consortium name="Pathogen Informatics"/>
        </authorList>
    </citation>
    <scope>NUCLEOTIDE SEQUENCE [LARGE SCALE GENOMIC DNA]</scope>
</reference>
<keyword evidence="1" id="KW-0812">Transmembrane</keyword>
<dbReference type="SUPFAM" id="SSF81321">
    <property type="entry name" value="Family A G protein-coupled receptor-like"/>
    <property type="match status" value="1"/>
</dbReference>